<organism evidence="4 5">
    <name type="scientific">Pontiella desulfatans</name>
    <dbReference type="NCBI Taxonomy" id="2750659"/>
    <lineage>
        <taxon>Bacteria</taxon>
        <taxon>Pseudomonadati</taxon>
        <taxon>Kiritimatiellota</taxon>
        <taxon>Kiritimatiellia</taxon>
        <taxon>Kiritimatiellales</taxon>
        <taxon>Pontiellaceae</taxon>
        <taxon>Pontiella</taxon>
    </lineage>
</organism>
<comment type="cofactor">
    <cofactor evidence="1">
        <name>pyridoxal 5'-phosphate</name>
        <dbReference type="ChEBI" id="CHEBI:597326"/>
    </cofactor>
</comment>
<accession>A0A6C2TZE8</accession>
<dbReference type="CDD" id="cd00449">
    <property type="entry name" value="PLPDE_IV"/>
    <property type="match status" value="1"/>
</dbReference>
<dbReference type="RefSeq" id="WP_136078571.1">
    <property type="nucleotide sequence ID" value="NZ_CAAHFG010000001.1"/>
</dbReference>
<dbReference type="EMBL" id="CAAHFG010000001">
    <property type="protein sequence ID" value="VGO12949.1"/>
    <property type="molecule type" value="Genomic_DNA"/>
</dbReference>
<keyword evidence="4" id="KW-0032">Aminotransferase</keyword>
<evidence type="ECO:0000256" key="1">
    <source>
        <dbReference type="ARBA" id="ARBA00001933"/>
    </source>
</evidence>
<dbReference type="Proteomes" id="UP000366872">
    <property type="component" value="Unassembled WGS sequence"/>
</dbReference>
<comment type="similarity">
    <text evidence="2">Belongs to the class-IV pyridoxal-phosphate-dependent aminotransferase family.</text>
</comment>
<dbReference type="FunFam" id="3.20.10.10:FF:000002">
    <property type="entry name" value="D-alanine aminotransferase"/>
    <property type="match status" value="1"/>
</dbReference>
<gene>
    <name evidence="4" type="primary">ilvE_2</name>
    <name evidence="4" type="ORF">PDESU_01503</name>
</gene>
<proteinExistence type="inferred from homology"/>
<evidence type="ECO:0000313" key="4">
    <source>
        <dbReference type="EMBL" id="VGO12949.1"/>
    </source>
</evidence>
<protein>
    <submittedName>
        <fullName evidence="4">Branched-chain-amino-acid aminotransferase</fullName>
    </submittedName>
</protein>
<dbReference type="AlphaFoldDB" id="A0A6C2TZE8"/>
<evidence type="ECO:0000256" key="2">
    <source>
        <dbReference type="ARBA" id="ARBA00009320"/>
    </source>
</evidence>
<dbReference type="GO" id="GO:0008652">
    <property type="term" value="P:amino acid biosynthetic process"/>
    <property type="evidence" value="ECO:0007669"/>
    <property type="project" value="UniProtKB-ARBA"/>
</dbReference>
<dbReference type="InterPro" id="IPR043131">
    <property type="entry name" value="BCAT-like_N"/>
</dbReference>
<evidence type="ECO:0000313" key="5">
    <source>
        <dbReference type="Proteomes" id="UP000366872"/>
    </source>
</evidence>
<dbReference type="GO" id="GO:0008483">
    <property type="term" value="F:transaminase activity"/>
    <property type="evidence" value="ECO:0007669"/>
    <property type="project" value="UniProtKB-KW"/>
</dbReference>
<keyword evidence="4" id="KW-0808">Transferase</keyword>
<dbReference type="SUPFAM" id="SSF56752">
    <property type="entry name" value="D-aminoacid aminotransferase-like PLP-dependent enzymes"/>
    <property type="match status" value="1"/>
</dbReference>
<dbReference type="Gene3D" id="3.30.470.10">
    <property type="match status" value="1"/>
</dbReference>
<sequence length="325" mass="35744">MSAKTKKEVVGRDEWMARLPNTDKKLYAMYSSVVDCIVTDQSLMAVPVDDHMVHRGDGVFESFKCMDGNIYNLQDHLARLERSCGTIGIELPVAMDAMADIIVQTVLAGGKRNALVRLLVSRGQGTMGINPYDCFRSEFYVVVYELKHACIEALPEGVSVAISKVPIKPGIFAQVKTCNYLPNVLMKKEAVDLGVDFTVTLDENRFLGEGATENIGIVTRGKELFMPPPERVLAGTTAKRAMEFAQQLKAERVLTTAEFRPINLGAVRSAAEVHIYGTTPNVTPVTKFEGNPVGNGKPGPIAQRLFDMLKEEMVPDSSRLTNVFD</sequence>
<keyword evidence="5" id="KW-1185">Reference proteome</keyword>
<reference evidence="4 5" key="1">
    <citation type="submission" date="2019-04" db="EMBL/GenBank/DDBJ databases">
        <authorList>
            <person name="Van Vliet M D."/>
        </authorList>
    </citation>
    <scope>NUCLEOTIDE SEQUENCE [LARGE SCALE GENOMIC DNA]</scope>
    <source>
        <strain evidence="4 5">F1</strain>
    </source>
</reference>
<dbReference type="InterPro" id="IPR036038">
    <property type="entry name" value="Aminotransferase-like"/>
</dbReference>
<dbReference type="GO" id="GO:0046394">
    <property type="term" value="P:carboxylic acid biosynthetic process"/>
    <property type="evidence" value="ECO:0007669"/>
    <property type="project" value="UniProtKB-ARBA"/>
</dbReference>
<dbReference type="PANTHER" id="PTHR42743:SF22">
    <property type="entry name" value="D-AMINO-ACID TRANSAMINASE, CHLOROPLASTIC"/>
    <property type="match status" value="1"/>
</dbReference>
<dbReference type="InterPro" id="IPR001544">
    <property type="entry name" value="Aminotrans_IV"/>
</dbReference>
<evidence type="ECO:0000256" key="3">
    <source>
        <dbReference type="ARBA" id="ARBA00022898"/>
    </source>
</evidence>
<dbReference type="Gene3D" id="3.20.10.10">
    <property type="entry name" value="D-amino Acid Aminotransferase, subunit A, domain 2"/>
    <property type="match status" value="1"/>
</dbReference>
<dbReference type="InterPro" id="IPR050571">
    <property type="entry name" value="Class-IV_PLP-Dep_Aminotrnsfr"/>
</dbReference>
<keyword evidence="3" id="KW-0663">Pyridoxal phosphate</keyword>
<dbReference type="PANTHER" id="PTHR42743">
    <property type="entry name" value="AMINO-ACID AMINOTRANSFERASE"/>
    <property type="match status" value="1"/>
</dbReference>
<name>A0A6C2TZE8_PONDE</name>
<dbReference type="Pfam" id="PF01063">
    <property type="entry name" value="Aminotran_4"/>
    <property type="match status" value="1"/>
</dbReference>
<dbReference type="InterPro" id="IPR043132">
    <property type="entry name" value="BCAT-like_C"/>
</dbReference>